<feature type="transmembrane region" description="Helical" evidence="10">
    <location>
        <begin position="20"/>
        <end position="40"/>
    </location>
</feature>
<evidence type="ECO:0000256" key="10">
    <source>
        <dbReference type="SAM" id="Phobius"/>
    </source>
</evidence>
<dbReference type="PANTHER" id="PTHR36106">
    <property type="entry name" value="ANAEROBIC C4-DICARBOXYLATE TRANSPORTER DCUB"/>
    <property type="match status" value="1"/>
</dbReference>
<protein>
    <recommendedName>
        <fullName evidence="9">C4-dicarboxylate transporter DcuA</fullName>
    </recommendedName>
</protein>
<dbReference type="NCBIfam" id="NF006927">
    <property type="entry name" value="PRK09412.1"/>
    <property type="match status" value="1"/>
</dbReference>
<evidence type="ECO:0000256" key="3">
    <source>
        <dbReference type="ARBA" id="ARBA00022448"/>
    </source>
</evidence>
<feature type="transmembrane region" description="Helical" evidence="10">
    <location>
        <begin position="319"/>
        <end position="338"/>
    </location>
</feature>
<keyword evidence="7 10" id="KW-1133">Transmembrane helix</keyword>
<keyword evidence="12" id="KW-1185">Reference proteome</keyword>
<feature type="transmembrane region" description="Helical" evidence="10">
    <location>
        <begin position="281"/>
        <end position="299"/>
    </location>
</feature>
<dbReference type="InterPro" id="IPR004668">
    <property type="entry name" value="Anaer_Dcu_memb_transpt"/>
</dbReference>
<feature type="transmembrane region" description="Helical" evidence="10">
    <location>
        <begin position="169"/>
        <end position="194"/>
    </location>
</feature>
<feature type="transmembrane region" description="Helical" evidence="10">
    <location>
        <begin position="215"/>
        <end position="234"/>
    </location>
</feature>
<comment type="subcellular location">
    <subcellularLocation>
        <location evidence="1">Cell inner membrane</location>
        <topology evidence="1">Multi-pass membrane protein</topology>
    </subcellularLocation>
</comment>
<organism evidence="11 12">
    <name type="scientific">Helicobacter baculiformis</name>
    <dbReference type="NCBI Taxonomy" id="427351"/>
    <lineage>
        <taxon>Bacteria</taxon>
        <taxon>Pseudomonadati</taxon>
        <taxon>Campylobacterota</taxon>
        <taxon>Epsilonproteobacteria</taxon>
        <taxon>Campylobacterales</taxon>
        <taxon>Helicobacteraceae</taxon>
        <taxon>Helicobacter</taxon>
    </lineage>
</organism>
<keyword evidence="5" id="KW-0997">Cell inner membrane</keyword>
<dbReference type="Pfam" id="PF03605">
    <property type="entry name" value="DcuA_DcuB"/>
    <property type="match status" value="1"/>
</dbReference>
<evidence type="ECO:0000256" key="1">
    <source>
        <dbReference type="ARBA" id="ARBA00004429"/>
    </source>
</evidence>
<dbReference type="RefSeq" id="WP_104752694.1">
    <property type="nucleotide sequence ID" value="NZ_FZMF01000040.1"/>
</dbReference>
<dbReference type="PIRSF" id="PIRSF004539">
    <property type="entry name" value="C4-dicrbxl_trns"/>
    <property type="match status" value="1"/>
</dbReference>
<evidence type="ECO:0000313" key="12">
    <source>
        <dbReference type="Proteomes" id="UP001595783"/>
    </source>
</evidence>
<feature type="transmembrane region" description="Helical" evidence="10">
    <location>
        <begin position="410"/>
        <end position="432"/>
    </location>
</feature>
<dbReference type="EMBL" id="JBHRZO010000001">
    <property type="protein sequence ID" value="MFC3846978.1"/>
    <property type="molecule type" value="Genomic_DNA"/>
</dbReference>
<accession>A0ABV7ZEI0</accession>
<evidence type="ECO:0000313" key="11">
    <source>
        <dbReference type="EMBL" id="MFC3846978.1"/>
    </source>
</evidence>
<feature type="transmembrane region" description="Helical" evidence="10">
    <location>
        <begin position="365"/>
        <end position="384"/>
    </location>
</feature>
<keyword evidence="3" id="KW-0813">Transport</keyword>
<feature type="transmembrane region" description="Helical" evidence="10">
    <location>
        <begin position="254"/>
        <end position="274"/>
    </location>
</feature>
<dbReference type="NCBIfam" id="NF009136">
    <property type="entry name" value="PRK12489.1"/>
    <property type="match status" value="1"/>
</dbReference>
<keyword evidence="8 10" id="KW-0472">Membrane</keyword>
<dbReference type="Proteomes" id="UP001595783">
    <property type="component" value="Unassembled WGS sequence"/>
</dbReference>
<dbReference type="PANTHER" id="PTHR36106:SF2">
    <property type="entry name" value="C4-DICARBOXYLATE TRANSPORTER DCUA"/>
    <property type="match status" value="1"/>
</dbReference>
<evidence type="ECO:0000256" key="6">
    <source>
        <dbReference type="ARBA" id="ARBA00022692"/>
    </source>
</evidence>
<evidence type="ECO:0000256" key="7">
    <source>
        <dbReference type="ARBA" id="ARBA00022989"/>
    </source>
</evidence>
<keyword evidence="6 10" id="KW-0812">Transmembrane</keyword>
<dbReference type="NCBIfam" id="TIGR00770">
    <property type="entry name" value="Dcu"/>
    <property type="match status" value="1"/>
</dbReference>
<evidence type="ECO:0000256" key="5">
    <source>
        <dbReference type="ARBA" id="ARBA00022519"/>
    </source>
</evidence>
<keyword evidence="4" id="KW-1003">Cell membrane</keyword>
<evidence type="ECO:0000256" key="2">
    <source>
        <dbReference type="ARBA" id="ARBA00006413"/>
    </source>
</evidence>
<feature type="transmembrane region" description="Helical" evidence="10">
    <location>
        <begin position="52"/>
        <end position="75"/>
    </location>
</feature>
<comment type="caution">
    <text evidence="11">The sequence shown here is derived from an EMBL/GenBank/DDBJ whole genome shotgun (WGS) entry which is preliminary data.</text>
</comment>
<evidence type="ECO:0000256" key="8">
    <source>
        <dbReference type="ARBA" id="ARBA00023136"/>
    </source>
</evidence>
<name>A0ABV7ZEI0_9HELI</name>
<sequence length="433" mass="45705">MLLTLQLIVLLGAIYLGVRLGGMGIGFAGGLGVVVLSLFLGMRPGNVPWDVILIIMAVIGAISSMQLAGGLDYLVHIAERILRRNPKHINYLAPLVTYTLTILAGTGHTAFSVLPVIVEVAKGQNIRPSRPLSLAVVASQVAITASPVSAAVIAMSGFLEPLGVSYPTLLAICIPTTLGACLISAFLVSAFLPNQLSNTPTPTHPSHTHKEISKTAKLSVLIFVLGIVAVVFYATAISKNVAWIKPVILPRNDAIIGFMLAIAALIVMACKLNANQLVHTSTFKAGLSACVCVLGVAWLGDTFVKGYIEPIKTIASTWLTHYPFLLAVGLFFTSMLLYSQAATTKALIPSVIIALGITPEHTQHVYIVVASFAAVSALFVLPTYPTLLGAVQMDDTGSTRLGKYIFDHAFFLPGLLVIGFSVALGFGLAPLLI</sequence>
<gene>
    <name evidence="11" type="ORF">ACFOPX_00295</name>
</gene>
<evidence type="ECO:0000256" key="9">
    <source>
        <dbReference type="ARBA" id="ARBA00039380"/>
    </source>
</evidence>
<feature type="transmembrane region" description="Helical" evidence="10">
    <location>
        <begin position="95"/>
        <end position="120"/>
    </location>
</feature>
<evidence type="ECO:0000256" key="4">
    <source>
        <dbReference type="ARBA" id="ARBA00022475"/>
    </source>
</evidence>
<feature type="transmembrane region" description="Helical" evidence="10">
    <location>
        <begin position="132"/>
        <end position="157"/>
    </location>
</feature>
<comment type="similarity">
    <text evidence="2">Belongs to the DcuA/DcuB transporter (TC 2.A.13.1) family.</text>
</comment>
<reference evidence="12" key="1">
    <citation type="journal article" date="2019" name="Int. J. Syst. Evol. Microbiol.">
        <title>The Global Catalogue of Microorganisms (GCM) 10K type strain sequencing project: providing services to taxonomists for standard genome sequencing and annotation.</title>
        <authorList>
            <consortium name="The Broad Institute Genomics Platform"/>
            <consortium name="The Broad Institute Genome Sequencing Center for Infectious Disease"/>
            <person name="Wu L."/>
            <person name="Ma J."/>
        </authorList>
    </citation>
    <scope>NUCLEOTIDE SEQUENCE [LARGE SCALE GENOMIC DNA]</scope>
    <source>
        <strain evidence="12">CCUG 53816</strain>
    </source>
</reference>
<proteinExistence type="inferred from homology"/>